<evidence type="ECO:0000313" key="5">
    <source>
        <dbReference type="EMBL" id="CAB4607581.1"/>
    </source>
</evidence>
<dbReference type="GO" id="GO:0016042">
    <property type="term" value="P:lipid catabolic process"/>
    <property type="evidence" value="ECO:0007669"/>
    <property type="project" value="UniProtKB-KW"/>
</dbReference>
<evidence type="ECO:0000259" key="4">
    <source>
        <dbReference type="Pfam" id="PF12740"/>
    </source>
</evidence>
<reference evidence="5" key="1">
    <citation type="submission" date="2020-05" db="EMBL/GenBank/DDBJ databases">
        <authorList>
            <person name="Chiriac C."/>
            <person name="Salcher M."/>
            <person name="Ghai R."/>
            <person name="Kavagutti S V."/>
        </authorList>
    </citation>
    <scope>NUCLEOTIDE SEQUENCE</scope>
</reference>
<dbReference type="AlphaFoldDB" id="A0A6J6H1M7"/>
<sequence>MLAAALTLSACGGSSSSSTPGTTVPEGFTDPSAAGAFGVGHQTIQIVDTARNRPLTVDVWYPIASGTTGTPARYSLLPTAYIDSTTAIASAPIAADGPFPLVIYSHGSGGIRYVSSFLTERLASQGFVVAAADHTGNTATDGLLGASVSPAQNEINRTGDISFEIDSLLSKSAGTGDFLSGAIDPERIGITGHSYGGYTSFASVGGMTNSLGSSKPDPRIKAVVALSPYTRGMTDAELAADKVPTLILVGTKDTTTPSASDSVRPFSLVTGRPLELVELVDAGHQSFTDVCSYQEQIPKLPDVPAPVVTVINLQASEACSADFMPIERAQEITNTLSVAFFQTYVAGRPGYENWLTVAWAAGQPDIKVQVKTN</sequence>
<keyword evidence="1" id="KW-0378">Hydrolase</keyword>
<keyword evidence="2" id="KW-0442">Lipid degradation</keyword>
<feature type="domain" description="PET hydrolase/cutinase-like" evidence="4">
    <location>
        <begin position="117"/>
        <end position="287"/>
    </location>
</feature>
<accession>A0A6J6H1M7</accession>
<evidence type="ECO:0000256" key="3">
    <source>
        <dbReference type="ARBA" id="ARBA00023098"/>
    </source>
</evidence>
<proteinExistence type="predicted"/>
<protein>
    <submittedName>
        <fullName evidence="5">Unannotated protein</fullName>
    </submittedName>
</protein>
<name>A0A6J6H1M7_9ZZZZ</name>
<dbReference type="SUPFAM" id="SSF53474">
    <property type="entry name" value="alpha/beta-Hydrolases"/>
    <property type="match status" value="1"/>
</dbReference>
<dbReference type="PANTHER" id="PTHR10272:SF0">
    <property type="entry name" value="PLATELET-ACTIVATING FACTOR ACETYLHYDROLASE"/>
    <property type="match status" value="1"/>
</dbReference>
<organism evidence="5">
    <name type="scientific">freshwater metagenome</name>
    <dbReference type="NCBI Taxonomy" id="449393"/>
    <lineage>
        <taxon>unclassified sequences</taxon>
        <taxon>metagenomes</taxon>
        <taxon>ecological metagenomes</taxon>
    </lineage>
</organism>
<evidence type="ECO:0000256" key="2">
    <source>
        <dbReference type="ARBA" id="ARBA00022963"/>
    </source>
</evidence>
<gene>
    <name evidence="5" type="ORF">UFOPK1835_00873</name>
</gene>
<dbReference type="Pfam" id="PF12740">
    <property type="entry name" value="PETase"/>
    <property type="match status" value="1"/>
</dbReference>
<dbReference type="GO" id="GO:0003847">
    <property type="term" value="F:1-alkyl-2-acetylglycerophosphocholine esterase activity"/>
    <property type="evidence" value="ECO:0007669"/>
    <property type="project" value="TreeGrafter"/>
</dbReference>
<evidence type="ECO:0000256" key="1">
    <source>
        <dbReference type="ARBA" id="ARBA00022801"/>
    </source>
</evidence>
<dbReference type="EMBL" id="CAEZUP010000029">
    <property type="protein sequence ID" value="CAB4607581.1"/>
    <property type="molecule type" value="Genomic_DNA"/>
</dbReference>
<keyword evidence="3" id="KW-0443">Lipid metabolism</keyword>
<dbReference type="InterPro" id="IPR041127">
    <property type="entry name" value="PET_hydrolase/cutinase-like"/>
</dbReference>
<dbReference type="PANTHER" id="PTHR10272">
    <property type="entry name" value="PLATELET-ACTIVATING FACTOR ACETYLHYDROLASE"/>
    <property type="match status" value="1"/>
</dbReference>
<dbReference type="InterPro" id="IPR029058">
    <property type="entry name" value="AB_hydrolase_fold"/>
</dbReference>
<dbReference type="Gene3D" id="3.40.50.1820">
    <property type="entry name" value="alpha/beta hydrolase"/>
    <property type="match status" value="1"/>
</dbReference>